<name>A0AAD5PVP6_9CRUS</name>
<dbReference type="SMART" id="SM00020">
    <property type="entry name" value="Tryp_SPc"/>
    <property type="match status" value="1"/>
</dbReference>
<dbReference type="Gene3D" id="2.40.10.10">
    <property type="entry name" value="Trypsin-like serine proteases"/>
    <property type="match status" value="1"/>
</dbReference>
<dbReference type="PROSITE" id="PS50240">
    <property type="entry name" value="TRYPSIN_DOM"/>
    <property type="match status" value="1"/>
</dbReference>
<feature type="domain" description="Peptidase S1" evidence="2">
    <location>
        <begin position="48"/>
        <end position="285"/>
    </location>
</feature>
<evidence type="ECO:0000256" key="1">
    <source>
        <dbReference type="ARBA" id="ARBA00023157"/>
    </source>
</evidence>
<evidence type="ECO:0000259" key="2">
    <source>
        <dbReference type="PROSITE" id="PS50240"/>
    </source>
</evidence>
<sequence length="301" mass="32439">MVIRRNTTESDWHFQTLLLIDNMKSFILLLAFAFCLSSALPAPNSDRIYGGALADSENKFPYIVSITDTDRHYCNGFIYSARWIITTASCVVGRTVSKLKVIAGQVSAINLDVKEQKISVYTITASPLYNATTGYNDIALVKLTADIVFDYVNVDFIGYNEADTTQTTATAMGWGATMEGGLESVNLRYGEVDLVPMDSTTACGAYDNTKFNFATMLCTVSSADATATPPGSPCEYDEGSPLVQTIGTAPTAIGILSKTEGCSATAHGVYIRVSVYYSWIANTAGPQPIRPTPTPAPQFDV</sequence>
<dbReference type="FunFam" id="2.40.10.10:FF:000068">
    <property type="entry name" value="transmembrane protease serine 2"/>
    <property type="match status" value="1"/>
</dbReference>
<gene>
    <name evidence="3" type="ORF">GHT06_013865</name>
</gene>
<dbReference type="Proteomes" id="UP000820818">
    <property type="component" value="Linkage Group LG4"/>
</dbReference>
<organism evidence="3 4">
    <name type="scientific">Daphnia sinensis</name>
    <dbReference type="NCBI Taxonomy" id="1820382"/>
    <lineage>
        <taxon>Eukaryota</taxon>
        <taxon>Metazoa</taxon>
        <taxon>Ecdysozoa</taxon>
        <taxon>Arthropoda</taxon>
        <taxon>Crustacea</taxon>
        <taxon>Branchiopoda</taxon>
        <taxon>Diplostraca</taxon>
        <taxon>Cladocera</taxon>
        <taxon>Anomopoda</taxon>
        <taxon>Daphniidae</taxon>
        <taxon>Daphnia</taxon>
        <taxon>Daphnia similis group</taxon>
    </lineage>
</organism>
<dbReference type="PRINTS" id="PR00722">
    <property type="entry name" value="CHYMOTRYPSIN"/>
</dbReference>
<dbReference type="PANTHER" id="PTHR24258:SF140">
    <property type="entry name" value="BCDNA.GH08420-RELATED"/>
    <property type="match status" value="1"/>
</dbReference>
<protein>
    <recommendedName>
        <fullName evidence="2">Peptidase S1 domain-containing protein</fullName>
    </recommendedName>
</protein>
<dbReference type="EMBL" id="WJBH02000004">
    <property type="protein sequence ID" value="KAI9559858.1"/>
    <property type="molecule type" value="Genomic_DNA"/>
</dbReference>
<comment type="caution">
    <text evidence="3">The sequence shown here is derived from an EMBL/GenBank/DDBJ whole genome shotgun (WGS) entry which is preliminary data.</text>
</comment>
<dbReference type="SUPFAM" id="SSF50494">
    <property type="entry name" value="Trypsin-like serine proteases"/>
    <property type="match status" value="1"/>
</dbReference>
<dbReference type="InterPro" id="IPR043504">
    <property type="entry name" value="Peptidase_S1_PA_chymotrypsin"/>
</dbReference>
<dbReference type="PANTHER" id="PTHR24258">
    <property type="entry name" value="SERINE PROTEASE-RELATED"/>
    <property type="match status" value="1"/>
</dbReference>
<dbReference type="InterPro" id="IPR009003">
    <property type="entry name" value="Peptidase_S1_PA"/>
</dbReference>
<dbReference type="CDD" id="cd00190">
    <property type="entry name" value="Tryp_SPc"/>
    <property type="match status" value="1"/>
</dbReference>
<keyword evidence="1" id="KW-1015">Disulfide bond</keyword>
<keyword evidence="4" id="KW-1185">Reference proteome</keyword>
<dbReference type="GO" id="GO:0004252">
    <property type="term" value="F:serine-type endopeptidase activity"/>
    <property type="evidence" value="ECO:0007669"/>
    <property type="project" value="InterPro"/>
</dbReference>
<reference evidence="3 4" key="1">
    <citation type="submission" date="2022-05" db="EMBL/GenBank/DDBJ databases">
        <title>A multi-omics perspective on studying reproductive biology in Daphnia sinensis.</title>
        <authorList>
            <person name="Jia J."/>
        </authorList>
    </citation>
    <scope>NUCLEOTIDE SEQUENCE [LARGE SCALE GENOMIC DNA]</scope>
    <source>
        <strain evidence="3 4">WSL</strain>
    </source>
</reference>
<dbReference type="Pfam" id="PF00089">
    <property type="entry name" value="Trypsin"/>
    <property type="match status" value="1"/>
</dbReference>
<dbReference type="GO" id="GO:0006508">
    <property type="term" value="P:proteolysis"/>
    <property type="evidence" value="ECO:0007669"/>
    <property type="project" value="InterPro"/>
</dbReference>
<evidence type="ECO:0000313" key="3">
    <source>
        <dbReference type="EMBL" id="KAI9559858.1"/>
    </source>
</evidence>
<proteinExistence type="predicted"/>
<dbReference type="InterPro" id="IPR001314">
    <property type="entry name" value="Peptidase_S1A"/>
</dbReference>
<dbReference type="InterPro" id="IPR001254">
    <property type="entry name" value="Trypsin_dom"/>
</dbReference>
<accession>A0AAD5PVP6</accession>
<dbReference type="AlphaFoldDB" id="A0AAD5PVP6"/>
<evidence type="ECO:0000313" key="4">
    <source>
        <dbReference type="Proteomes" id="UP000820818"/>
    </source>
</evidence>